<protein>
    <recommendedName>
        <fullName evidence="2">DUF7705 domain-containing protein</fullName>
    </recommendedName>
</protein>
<sequence>MAVGHLLVGVVMALLLSVARGIYVNSAGEGYLSAVGDPGMRRDGLRVAIESWNQCNEVGEESPNMGSPRAADCFDIYKPQQVFSTRENNCSTCNSTSPYKLLHRVTERDNKLGIGKPFQGLDWKSLNNVDLYAAQKELYLGKKCQVDDKPSPWQFWMIMLKSGNMDTYAAKCPKNGLKVGPFGPRTQFPCFGKGCMNQPSIYHNYTSLQGDNLLEGSFYGSWDLNSDWRQEKNISYYSVTWEKELGKGSWVFRHVLRTSVKYPWLMLYLRADATRGLSGGYHYPTRGMLKIIPESPDFRVRFTLNVTAGGGPHSQFYLLDIGGCWKNDGRPCDGDVASDVTRYSEMIINPSTPSWCSPNDPRLCPPSHRFPNGTRVGRHEKARFPYEAYHLYCAPGNGAHVEQPSTPCDPYSNPQPQEIVQILPNPVWGDYGYPTTKGNGWIGDARTWELHVGRLSQSLYFYQDPGTLPARRQWTSIDLGAEIYKDPDQVAEWTVSDFDIFVPRK</sequence>
<feature type="signal peptide" evidence="1">
    <location>
        <begin position="1"/>
        <end position="21"/>
    </location>
</feature>
<keyword evidence="4" id="KW-1185">Reference proteome</keyword>
<evidence type="ECO:0000313" key="3">
    <source>
        <dbReference type="EMBL" id="CAA0827539.1"/>
    </source>
</evidence>
<keyword evidence="1" id="KW-0732">Signal</keyword>
<accession>A0A9N7NBN0</accession>
<feature type="chain" id="PRO_5040232587" description="DUF7705 domain-containing protein" evidence="1">
    <location>
        <begin position="22"/>
        <end position="505"/>
    </location>
</feature>
<organism evidence="3 4">
    <name type="scientific">Striga hermonthica</name>
    <name type="common">Purple witchweed</name>
    <name type="synonym">Buchnera hermonthica</name>
    <dbReference type="NCBI Taxonomy" id="68872"/>
    <lineage>
        <taxon>Eukaryota</taxon>
        <taxon>Viridiplantae</taxon>
        <taxon>Streptophyta</taxon>
        <taxon>Embryophyta</taxon>
        <taxon>Tracheophyta</taxon>
        <taxon>Spermatophyta</taxon>
        <taxon>Magnoliopsida</taxon>
        <taxon>eudicotyledons</taxon>
        <taxon>Gunneridae</taxon>
        <taxon>Pentapetalae</taxon>
        <taxon>asterids</taxon>
        <taxon>lamiids</taxon>
        <taxon>Lamiales</taxon>
        <taxon>Orobanchaceae</taxon>
        <taxon>Buchnereae</taxon>
        <taxon>Striga</taxon>
    </lineage>
</organism>
<proteinExistence type="predicted"/>
<comment type="caution">
    <text evidence="3">The sequence shown here is derived from an EMBL/GenBank/DDBJ whole genome shotgun (WGS) entry which is preliminary data.</text>
</comment>
<evidence type="ECO:0000259" key="2">
    <source>
        <dbReference type="Pfam" id="PF24804"/>
    </source>
</evidence>
<reference evidence="3" key="1">
    <citation type="submission" date="2019-12" db="EMBL/GenBank/DDBJ databases">
        <authorList>
            <person name="Scholes J."/>
        </authorList>
    </citation>
    <scope>NUCLEOTIDE SEQUENCE</scope>
</reference>
<dbReference type="Pfam" id="PF24804">
    <property type="entry name" value="DUF7705"/>
    <property type="match status" value="1"/>
</dbReference>
<evidence type="ECO:0000313" key="4">
    <source>
        <dbReference type="Proteomes" id="UP001153555"/>
    </source>
</evidence>
<feature type="domain" description="DUF7705" evidence="2">
    <location>
        <begin position="33"/>
        <end position="502"/>
    </location>
</feature>
<evidence type="ECO:0000256" key="1">
    <source>
        <dbReference type="SAM" id="SignalP"/>
    </source>
</evidence>
<dbReference type="EMBL" id="CACSLK010027752">
    <property type="protein sequence ID" value="CAA0827539.1"/>
    <property type="molecule type" value="Genomic_DNA"/>
</dbReference>
<dbReference type="AlphaFoldDB" id="A0A9N7NBN0"/>
<dbReference type="Proteomes" id="UP001153555">
    <property type="component" value="Unassembled WGS sequence"/>
</dbReference>
<gene>
    <name evidence="3" type="ORF">SHERM_23234</name>
</gene>
<dbReference type="PANTHER" id="PTHR33916:SF12">
    <property type="entry name" value="NEPROSIN DOMAIN-CONTAINING PROTEIN"/>
    <property type="match status" value="1"/>
</dbReference>
<dbReference type="PANTHER" id="PTHR33916">
    <property type="entry name" value="EXPANSIN-LIKE EG45 DOMAIN-CONTAINING PROTEIN"/>
    <property type="match status" value="1"/>
</dbReference>
<name>A0A9N7NBN0_STRHE</name>
<dbReference type="OrthoDB" id="1901892at2759"/>
<dbReference type="InterPro" id="IPR056122">
    <property type="entry name" value="DUF7705"/>
</dbReference>